<proteinExistence type="predicted"/>
<evidence type="ECO:0000313" key="2">
    <source>
        <dbReference type="Proteomes" id="UP000242164"/>
    </source>
</evidence>
<dbReference type="EMBL" id="FMIK01000019">
    <property type="protein sequence ID" value="SCL87374.1"/>
    <property type="molecule type" value="Genomic_DNA"/>
</dbReference>
<name>A0AAX2CE47_9BACI</name>
<reference evidence="1 2" key="1">
    <citation type="submission" date="2016-08" db="EMBL/GenBank/DDBJ databases">
        <authorList>
            <person name="Loux V."/>
            <person name="Rue O."/>
        </authorList>
    </citation>
    <scope>NUCLEOTIDE SEQUENCE [LARGE SCALE GENOMIC DNA]</scope>
    <source>
        <strain evidence="1 2">AFSSA_08CEB44bac</strain>
    </source>
</reference>
<comment type="caution">
    <text evidence="1">The sequence shown here is derived from an EMBL/GenBank/DDBJ whole genome shotgun (WGS) entry which is preliminary data.</text>
</comment>
<sequence>MFQLSLFVE</sequence>
<dbReference type="Proteomes" id="UP000242164">
    <property type="component" value="Unassembled WGS sequence"/>
</dbReference>
<evidence type="ECO:0000313" key="1">
    <source>
        <dbReference type="EMBL" id="SCL87374.1"/>
    </source>
</evidence>
<protein>
    <submittedName>
        <fullName evidence="1">Uncharacterized protein</fullName>
    </submittedName>
</protein>
<organism evidence="1 2">
    <name type="scientific">Bacillus cytotoxicus</name>
    <dbReference type="NCBI Taxonomy" id="580165"/>
    <lineage>
        <taxon>Bacteria</taxon>
        <taxon>Bacillati</taxon>
        <taxon>Bacillota</taxon>
        <taxon>Bacilli</taxon>
        <taxon>Bacillales</taxon>
        <taxon>Bacillaceae</taxon>
        <taxon>Bacillus</taxon>
        <taxon>Bacillus cereus group</taxon>
    </lineage>
</organism>
<gene>
    <name evidence="1" type="ORF">BCB44BAC_01113</name>
</gene>
<accession>A0AAX2CE47</accession>